<protein>
    <submittedName>
        <fullName evidence="1">1, 4-beta cellobiohydrolase</fullName>
    </submittedName>
</protein>
<organism evidence="1 2">
    <name type="scientific">Coniella lustricola</name>
    <dbReference type="NCBI Taxonomy" id="2025994"/>
    <lineage>
        <taxon>Eukaryota</taxon>
        <taxon>Fungi</taxon>
        <taxon>Dikarya</taxon>
        <taxon>Ascomycota</taxon>
        <taxon>Pezizomycotina</taxon>
        <taxon>Sordariomycetes</taxon>
        <taxon>Sordariomycetidae</taxon>
        <taxon>Diaporthales</taxon>
        <taxon>Schizoparmaceae</taxon>
        <taxon>Coniella</taxon>
    </lineage>
</organism>
<dbReference type="Gene3D" id="3.20.20.40">
    <property type="entry name" value="1, 4-beta cellobiohydrolase"/>
    <property type="match status" value="2"/>
</dbReference>
<dbReference type="STRING" id="2025994.A0A2T2ZTR4"/>
<dbReference type="PANTHER" id="PTHR34876">
    <property type="match status" value="1"/>
</dbReference>
<accession>A0A2T2ZTR4</accession>
<proteinExistence type="predicted"/>
<keyword evidence="2" id="KW-1185">Reference proteome</keyword>
<dbReference type="PANTHER" id="PTHR34876:SF4">
    <property type="entry name" value="1,4-BETA-D-GLUCAN CELLOBIOHYDROLASE C-RELATED"/>
    <property type="match status" value="1"/>
</dbReference>
<dbReference type="OrthoDB" id="64893at2759"/>
<evidence type="ECO:0000313" key="1">
    <source>
        <dbReference type="EMBL" id="PSR76451.1"/>
    </source>
</evidence>
<reference evidence="1 2" key="1">
    <citation type="journal article" date="2018" name="Mycol. Prog.">
        <title>Coniella lustricola, a new species from submerged detritus.</title>
        <authorList>
            <person name="Raudabaugh D.B."/>
            <person name="Iturriaga T."/>
            <person name="Carver A."/>
            <person name="Mondo S."/>
            <person name="Pangilinan J."/>
            <person name="Lipzen A."/>
            <person name="He G."/>
            <person name="Amirebrahimi M."/>
            <person name="Grigoriev I.V."/>
            <person name="Miller A.N."/>
        </authorList>
    </citation>
    <scope>NUCLEOTIDE SEQUENCE [LARGE SCALE GENOMIC DNA]</scope>
    <source>
        <strain evidence="1 2">B22-T-1</strain>
    </source>
</reference>
<evidence type="ECO:0000313" key="2">
    <source>
        <dbReference type="Proteomes" id="UP000241462"/>
    </source>
</evidence>
<name>A0A2T2ZTR4_9PEZI</name>
<dbReference type="InParanoid" id="A0A2T2ZTR4"/>
<dbReference type="Proteomes" id="UP000241462">
    <property type="component" value="Unassembled WGS sequence"/>
</dbReference>
<dbReference type="InterPro" id="IPR016288">
    <property type="entry name" value="Beta_cellobiohydrolase"/>
</dbReference>
<sequence>MVTSMNVSKCSKAQSADYECVSYTTEQLNLLNVAMCLDAGHVGWLDWSASLQLATTLLAQVYKKASSPAAVRALSTNSAGFNAHFIVGQSRSGKHRYDYHCSYSDALQPAPEAGTWFEAYFEQLLTNADLASQATEW</sequence>
<dbReference type="SUPFAM" id="SSF51989">
    <property type="entry name" value="Glycosyl hydrolases family 6, cellulases"/>
    <property type="match status" value="1"/>
</dbReference>
<keyword evidence="1" id="KW-0378">Hydrolase</keyword>
<dbReference type="Pfam" id="PF01341">
    <property type="entry name" value="Glyco_hydro_6"/>
    <property type="match status" value="1"/>
</dbReference>
<dbReference type="AlphaFoldDB" id="A0A2T2ZTR4"/>
<gene>
    <name evidence="1" type="ORF">BD289DRAFT_463835</name>
</gene>
<dbReference type="EMBL" id="KZ678707">
    <property type="protein sequence ID" value="PSR76451.1"/>
    <property type="molecule type" value="Genomic_DNA"/>
</dbReference>
<dbReference type="GO" id="GO:0004553">
    <property type="term" value="F:hydrolase activity, hydrolyzing O-glycosyl compounds"/>
    <property type="evidence" value="ECO:0007669"/>
    <property type="project" value="InterPro"/>
</dbReference>
<dbReference type="GO" id="GO:0030245">
    <property type="term" value="P:cellulose catabolic process"/>
    <property type="evidence" value="ECO:0007669"/>
    <property type="project" value="InterPro"/>
</dbReference>
<dbReference type="InterPro" id="IPR036434">
    <property type="entry name" value="Beta_cellobiohydrolase_sf"/>
</dbReference>